<name>A0A0P7JLV9_9RHOB</name>
<dbReference type="AlphaFoldDB" id="A0A0P7JLV9"/>
<evidence type="ECO:0000313" key="2">
    <source>
        <dbReference type="EMBL" id="KPN62048.1"/>
    </source>
</evidence>
<dbReference type="OrthoDB" id="9808290at2"/>
<dbReference type="RefSeq" id="WP_055192698.1">
    <property type="nucleotide sequence ID" value="NZ_FPBS01000011.1"/>
</dbReference>
<keyword evidence="3" id="KW-1185">Reference proteome</keyword>
<dbReference type="Proteomes" id="UP000050471">
    <property type="component" value="Unassembled WGS sequence"/>
</dbReference>
<proteinExistence type="predicted"/>
<dbReference type="PANTHER" id="PTHR37953:SF1">
    <property type="entry name" value="UPF0127 PROTEIN MJ1496"/>
    <property type="match status" value="1"/>
</dbReference>
<feature type="chain" id="PRO_5006140443" description="DUF192 domain-containing protein" evidence="1">
    <location>
        <begin position="19"/>
        <end position="154"/>
    </location>
</feature>
<dbReference type="Pfam" id="PF02643">
    <property type="entry name" value="DUF192"/>
    <property type="match status" value="1"/>
</dbReference>
<evidence type="ECO:0000313" key="3">
    <source>
        <dbReference type="Proteomes" id="UP000050471"/>
    </source>
</evidence>
<dbReference type="STRING" id="154981.AKJ29_04595"/>
<accession>A0A0P7JLV9</accession>
<protein>
    <recommendedName>
        <fullName evidence="4">DUF192 domain-containing protein</fullName>
    </recommendedName>
</protein>
<dbReference type="InterPro" id="IPR038695">
    <property type="entry name" value="Saro_0823-like_sf"/>
</dbReference>
<evidence type="ECO:0000256" key="1">
    <source>
        <dbReference type="SAM" id="SignalP"/>
    </source>
</evidence>
<feature type="signal peptide" evidence="1">
    <location>
        <begin position="1"/>
        <end position="18"/>
    </location>
</feature>
<organism evidence="2 3">
    <name type="scientific">Aliiroseovarius crassostreae</name>
    <dbReference type="NCBI Taxonomy" id="154981"/>
    <lineage>
        <taxon>Bacteria</taxon>
        <taxon>Pseudomonadati</taxon>
        <taxon>Pseudomonadota</taxon>
        <taxon>Alphaproteobacteria</taxon>
        <taxon>Rhodobacterales</taxon>
        <taxon>Paracoccaceae</taxon>
        <taxon>Aliiroseovarius</taxon>
    </lineage>
</organism>
<sequence length="154" mass="17058">MRFLLSVLLICLALPGQAECRSDRVDLRGVWGQAGFSVEVAQTNRERAKGLMFREELPKGQGMLFVYPFAHQVAFWMKNTLIPLDMIFLSSDGRVTYVHENAQPGDLTPVSGGQDVRYVLEINGGLARQIGISEGSELRSPFVVQSLAAWPCSE</sequence>
<comment type="caution">
    <text evidence="2">The sequence shown here is derived from an EMBL/GenBank/DDBJ whole genome shotgun (WGS) entry which is preliminary data.</text>
</comment>
<dbReference type="PANTHER" id="PTHR37953">
    <property type="entry name" value="UPF0127 PROTEIN MJ1496"/>
    <property type="match status" value="1"/>
</dbReference>
<gene>
    <name evidence="2" type="ORF">AKJ29_04595</name>
</gene>
<dbReference type="EMBL" id="LKBA01000023">
    <property type="protein sequence ID" value="KPN62048.1"/>
    <property type="molecule type" value="Genomic_DNA"/>
</dbReference>
<dbReference type="InterPro" id="IPR003795">
    <property type="entry name" value="DUF192"/>
</dbReference>
<evidence type="ECO:0008006" key="4">
    <source>
        <dbReference type="Google" id="ProtNLM"/>
    </source>
</evidence>
<keyword evidence="1" id="KW-0732">Signal</keyword>
<dbReference type="Gene3D" id="2.60.120.1140">
    <property type="entry name" value="Protein of unknown function DUF192"/>
    <property type="match status" value="1"/>
</dbReference>
<reference evidence="2 3" key="1">
    <citation type="submission" date="2015-09" db="EMBL/GenBank/DDBJ databases">
        <title>Draft genome sequence of Aliiroseovarius crassostreae CV919-312TSm, the causative agent of Roseovarius Oyster Disease (formerly Juvenile Oyster Disease).</title>
        <authorList>
            <person name="Kessner L."/>
            <person name="Spinard E."/>
            <person name="Nelson D."/>
        </authorList>
    </citation>
    <scope>NUCLEOTIDE SEQUENCE [LARGE SCALE GENOMIC DNA]</scope>
    <source>
        <strain evidence="2 3">CV919-312</strain>
    </source>
</reference>